<dbReference type="SUPFAM" id="SSF53850">
    <property type="entry name" value="Periplasmic binding protein-like II"/>
    <property type="match status" value="1"/>
</dbReference>
<dbReference type="EMBL" id="JBHSQI010000001">
    <property type="protein sequence ID" value="MFC6152177.1"/>
    <property type="molecule type" value="Genomic_DNA"/>
</dbReference>
<evidence type="ECO:0000313" key="6">
    <source>
        <dbReference type="EMBL" id="MFC6152177.1"/>
    </source>
</evidence>
<dbReference type="Pfam" id="PF03466">
    <property type="entry name" value="LysR_substrate"/>
    <property type="match status" value="1"/>
</dbReference>
<dbReference type="SUPFAM" id="SSF46785">
    <property type="entry name" value="Winged helix' DNA-binding domain"/>
    <property type="match status" value="1"/>
</dbReference>
<dbReference type="PANTHER" id="PTHR30346">
    <property type="entry name" value="TRANSCRIPTIONAL DUAL REGULATOR HCAR-RELATED"/>
    <property type="match status" value="1"/>
</dbReference>
<dbReference type="PRINTS" id="PR00039">
    <property type="entry name" value="HTHLYSR"/>
</dbReference>
<evidence type="ECO:0000256" key="4">
    <source>
        <dbReference type="ARBA" id="ARBA00023163"/>
    </source>
</evidence>
<evidence type="ECO:0000256" key="1">
    <source>
        <dbReference type="ARBA" id="ARBA00009437"/>
    </source>
</evidence>
<protein>
    <submittedName>
        <fullName evidence="6">LysR family transcriptional regulator</fullName>
    </submittedName>
</protein>
<dbReference type="RefSeq" id="WP_128220257.1">
    <property type="nucleotide sequence ID" value="NZ_CP034929.1"/>
</dbReference>
<name>A0ABW1QTK6_9ACTN</name>
<reference evidence="7" key="1">
    <citation type="journal article" date="2019" name="Int. J. Syst. Evol. Microbiol.">
        <title>The Global Catalogue of Microorganisms (GCM) 10K type strain sequencing project: providing services to taxonomists for standard genome sequencing and annotation.</title>
        <authorList>
            <consortium name="The Broad Institute Genomics Platform"/>
            <consortium name="The Broad Institute Genome Sequencing Center for Infectious Disease"/>
            <person name="Wu L."/>
            <person name="Ma J."/>
        </authorList>
    </citation>
    <scope>NUCLEOTIDE SEQUENCE [LARGE SCALE GENOMIC DNA]</scope>
    <source>
        <strain evidence="7">DFY28</strain>
    </source>
</reference>
<dbReference type="InterPro" id="IPR000847">
    <property type="entry name" value="LysR_HTH_N"/>
</dbReference>
<dbReference type="InterPro" id="IPR036390">
    <property type="entry name" value="WH_DNA-bd_sf"/>
</dbReference>
<feature type="domain" description="HTH lysR-type" evidence="5">
    <location>
        <begin position="1"/>
        <end position="58"/>
    </location>
</feature>
<dbReference type="InterPro" id="IPR036388">
    <property type="entry name" value="WH-like_DNA-bd_sf"/>
</dbReference>
<keyword evidence="2" id="KW-0805">Transcription regulation</keyword>
<organism evidence="6 7">
    <name type="scientific">Nocardioides yefusunii</name>
    <dbReference type="NCBI Taxonomy" id="2500546"/>
    <lineage>
        <taxon>Bacteria</taxon>
        <taxon>Bacillati</taxon>
        <taxon>Actinomycetota</taxon>
        <taxon>Actinomycetes</taxon>
        <taxon>Propionibacteriales</taxon>
        <taxon>Nocardioidaceae</taxon>
        <taxon>Nocardioides</taxon>
    </lineage>
</organism>
<keyword evidence="4" id="KW-0804">Transcription</keyword>
<comment type="similarity">
    <text evidence="1">Belongs to the LysR transcriptional regulatory family.</text>
</comment>
<evidence type="ECO:0000256" key="3">
    <source>
        <dbReference type="ARBA" id="ARBA00023125"/>
    </source>
</evidence>
<evidence type="ECO:0000256" key="2">
    <source>
        <dbReference type="ARBA" id="ARBA00023015"/>
    </source>
</evidence>
<dbReference type="Gene3D" id="3.40.190.10">
    <property type="entry name" value="Periplasmic binding protein-like II"/>
    <property type="match status" value="2"/>
</dbReference>
<dbReference type="InterPro" id="IPR005119">
    <property type="entry name" value="LysR_subst-bd"/>
</dbReference>
<comment type="caution">
    <text evidence="6">The sequence shown here is derived from an EMBL/GenBank/DDBJ whole genome shotgun (WGS) entry which is preliminary data.</text>
</comment>
<sequence>MEPRLMEYFVAVVEHGSVTRAAESLFIAQPSLSQAIRSLETQLGADLFERRGRGLHLTDAGRRFEGHARRVLADVAEARRRVEAVRAVEGGRLRLAATHDLHLSPLPRLAAEFRALHPGVELHVDDFGGPGGVVGAVRGGSVDLGFTTLPARTDGLAVVNLRRQNLVLVLDEATASGLPDPVPQALLSEIALLREQDDHLADLVDDPAVLAPRPGSLVTAHRRMLWELVMAGAGAAFMPEGFAARHLRGIVERHTTPPISREVAVVHRPGPLGPAAAVFIDLATQATSA</sequence>
<dbReference type="Proteomes" id="UP001596098">
    <property type="component" value="Unassembled WGS sequence"/>
</dbReference>
<dbReference type="PANTHER" id="PTHR30346:SF28">
    <property type="entry name" value="HTH-TYPE TRANSCRIPTIONAL REGULATOR CYNR"/>
    <property type="match status" value="1"/>
</dbReference>
<evidence type="ECO:0000259" key="5">
    <source>
        <dbReference type="PROSITE" id="PS50931"/>
    </source>
</evidence>
<evidence type="ECO:0000313" key="7">
    <source>
        <dbReference type="Proteomes" id="UP001596098"/>
    </source>
</evidence>
<accession>A0ABW1QTK6</accession>
<gene>
    <name evidence="6" type="ORF">ACFPWU_00645</name>
</gene>
<dbReference type="Gene3D" id="1.10.10.10">
    <property type="entry name" value="Winged helix-like DNA-binding domain superfamily/Winged helix DNA-binding domain"/>
    <property type="match status" value="1"/>
</dbReference>
<proteinExistence type="inferred from homology"/>
<keyword evidence="3" id="KW-0238">DNA-binding</keyword>
<dbReference type="Pfam" id="PF00126">
    <property type="entry name" value="HTH_1"/>
    <property type="match status" value="1"/>
</dbReference>
<keyword evidence="7" id="KW-1185">Reference proteome</keyword>
<dbReference type="CDD" id="cd05466">
    <property type="entry name" value="PBP2_LTTR_substrate"/>
    <property type="match status" value="1"/>
</dbReference>
<dbReference type="PROSITE" id="PS50931">
    <property type="entry name" value="HTH_LYSR"/>
    <property type="match status" value="1"/>
</dbReference>